<proteinExistence type="predicted"/>
<evidence type="ECO:0000256" key="2">
    <source>
        <dbReference type="ARBA" id="ARBA00022692"/>
    </source>
</evidence>
<evidence type="ECO:0000256" key="1">
    <source>
        <dbReference type="ARBA" id="ARBA00004141"/>
    </source>
</evidence>
<name>A0A3B0UQ15_9ZZZZ</name>
<evidence type="ECO:0000256" key="3">
    <source>
        <dbReference type="ARBA" id="ARBA00022989"/>
    </source>
</evidence>
<dbReference type="GO" id="GO:0016020">
    <property type="term" value="C:membrane"/>
    <property type="evidence" value="ECO:0007669"/>
    <property type="project" value="UniProtKB-SubCell"/>
</dbReference>
<evidence type="ECO:0000256" key="4">
    <source>
        <dbReference type="ARBA" id="ARBA00023136"/>
    </source>
</evidence>
<feature type="transmembrane region" description="Helical" evidence="5">
    <location>
        <begin position="57"/>
        <end position="77"/>
    </location>
</feature>
<keyword evidence="4 5" id="KW-0472">Membrane</keyword>
<sequence length="254" mass="28249">VLSTLGLDNIVVRELVKHPERQNEILGSAFLLKLTGGVFAFAVVVTVSTLLKPGDNLTRLVIAILGLGLIVQSFNTIDLWFRSRVASKYTVLSQNSSFILTSIAKVLLILKRASLLAFVIINLAQTILSAIGLLFFFKKNGRSLTQWRPAYSMSVRLVKESWPLIFAGLAIAVYMKIDQIMLGEMIGKKAVGTYAAAVRLSEIWYFIPMAIASSVFPSIVKSKQLDAKIYKKRMQKFYDLNATLAYGLSIPFFF</sequence>
<dbReference type="EMBL" id="UOET01000242">
    <property type="protein sequence ID" value="VAW28452.1"/>
    <property type="molecule type" value="Genomic_DNA"/>
</dbReference>
<organism evidence="6">
    <name type="scientific">hydrothermal vent metagenome</name>
    <dbReference type="NCBI Taxonomy" id="652676"/>
    <lineage>
        <taxon>unclassified sequences</taxon>
        <taxon>metagenomes</taxon>
        <taxon>ecological metagenomes</taxon>
    </lineage>
</organism>
<feature type="transmembrane region" description="Helical" evidence="5">
    <location>
        <begin position="197"/>
        <end position="216"/>
    </location>
</feature>
<dbReference type="PANTHER" id="PTHR43424">
    <property type="entry name" value="LOCUS PUTATIVE PROTEIN 1-RELATED"/>
    <property type="match status" value="1"/>
</dbReference>
<comment type="subcellular location">
    <subcellularLocation>
        <location evidence="1">Membrane</location>
        <topology evidence="1">Multi-pass membrane protein</topology>
    </subcellularLocation>
</comment>
<dbReference type="AlphaFoldDB" id="A0A3B0UQ15"/>
<dbReference type="InterPro" id="IPR002797">
    <property type="entry name" value="Polysacc_synth"/>
</dbReference>
<feature type="transmembrane region" description="Helical" evidence="5">
    <location>
        <begin position="30"/>
        <end position="51"/>
    </location>
</feature>
<dbReference type="Pfam" id="PF01943">
    <property type="entry name" value="Polysacc_synt"/>
    <property type="match status" value="1"/>
</dbReference>
<protein>
    <submittedName>
        <fullName evidence="6">Membrane protein involved in the export of O-antigen, teichoic acid lipoteichoic acids</fullName>
    </submittedName>
</protein>
<dbReference type="PANTHER" id="PTHR43424:SF1">
    <property type="entry name" value="LOCUS PUTATIVE PROTEIN 1-RELATED"/>
    <property type="match status" value="1"/>
</dbReference>
<keyword evidence="2 5" id="KW-0812">Transmembrane</keyword>
<feature type="non-terminal residue" evidence="6">
    <location>
        <position position="1"/>
    </location>
</feature>
<feature type="transmembrane region" description="Helical" evidence="5">
    <location>
        <begin position="157"/>
        <end position="177"/>
    </location>
</feature>
<keyword evidence="3 5" id="KW-1133">Transmembrane helix</keyword>
<evidence type="ECO:0000313" key="6">
    <source>
        <dbReference type="EMBL" id="VAW28452.1"/>
    </source>
</evidence>
<dbReference type="CDD" id="cd13128">
    <property type="entry name" value="MATE_Wzx_like"/>
    <property type="match status" value="1"/>
</dbReference>
<gene>
    <name evidence="6" type="ORF">MNBD_BACTEROID07-1354</name>
</gene>
<dbReference type="InterPro" id="IPR052556">
    <property type="entry name" value="PolySynth_Transporter"/>
</dbReference>
<evidence type="ECO:0000256" key="5">
    <source>
        <dbReference type="SAM" id="Phobius"/>
    </source>
</evidence>
<accession>A0A3B0UQ15</accession>
<reference evidence="6" key="1">
    <citation type="submission" date="2018-06" db="EMBL/GenBank/DDBJ databases">
        <authorList>
            <person name="Zhirakovskaya E."/>
        </authorList>
    </citation>
    <scope>NUCLEOTIDE SEQUENCE</scope>
</reference>
<feature type="transmembrane region" description="Helical" evidence="5">
    <location>
        <begin position="116"/>
        <end position="137"/>
    </location>
</feature>